<organism evidence="2 3">
    <name type="scientific">Hydra vulgaris</name>
    <name type="common">Hydra</name>
    <name type="synonym">Hydra attenuata</name>
    <dbReference type="NCBI Taxonomy" id="6087"/>
    <lineage>
        <taxon>Eukaryota</taxon>
        <taxon>Metazoa</taxon>
        <taxon>Cnidaria</taxon>
        <taxon>Hydrozoa</taxon>
        <taxon>Hydroidolina</taxon>
        <taxon>Anthoathecata</taxon>
        <taxon>Aplanulata</taxon>
        <taxon>Hydridae</taxon>
        <taxon>Hydra</taxon>
    </lineage>
</organism>
<dbReference type="GeneID" id="105847064"/>
<sequence>MDRIKNTVTKKEKVILNKKDDKETKFISTVCHSLFSGEKISTHDFSKIFDIVQSSQVELEESVIRRGMESLRKEVKEKPGNAYLIKVSDIWSTFYQNILPTLQLWFSNPKGVPIKEILVTSFRDNVILKLKLEESLHLNEATLPPGIKQMFLVTLQVVKDYSENYFKLESLAAKVISPFLGSKGLYVRSEIHEYNEKNKHLHSAISSNSTGSSPEVTESSDLEFEELLNHRRQVFHRNESQQRLSRVEEKGISESLASLLAEGFEIG</sequence>
<dbReference type="RefSeq" id="XP_065649940.1">
    <property type="nucleotide sequence ID" value="XM_065793868.1"/>
</dbReference>
<dbReference type="InterPro" id="IPR013745">
    <property type="entry name" value="Bit61/PRR5"/>
</dbReference>
<comment type="similarity">
    <text evidence="1">Belongs to the PROTOR family.</text>
</comment>
<evidence type="ECO:0000313" key="2">
    <source>
        <dbReference type="Proteomes" id="UP001652625"/>
    </source>
</evidence>
<dbReference type="PANTHER" id="PTHR32428:SF2">
    <property type="entry name" value="TARGET OF RAPAMYCIN COMPLEX 2 SUBUNIT BIT61-RELATED"/>
    <property type="match status" value="1"/>
</dbReference>
<evidence type="ECO:0000313" key="3">
    <source>
        <dbReference type="RefSeq" id="XP_065649940.1"/>
    </source>
</evidence>
<reference evidence="3" key="1">
    <citation type="submission" date="2025-08" db="UniProtKB">
        <authorList>
            <consortium name="RefSeq"/>
        </authorList>
    </citation>
    <scope>IDENTIFICATION</scope>
</reference>
<evidence type="ECO:0000256" key="1">
    <source>
        <dbReference type="ARBA" id="ARBA00010453"/>
    </source>
</evidence>
<proteinExistence type="inferred from homology"/>
<dbReference type="Proteomes" id="UP001652625">
    <property type="component" value="Chromosome 03"/>
</dbReference>
<dbReference type="PANTHER" id="PTHR32428">
    <property type="entry name" value="TARGET OF RAPAMYCIN COMPLEX 2 SUBUNIT BIT61-RELATED"/>
    <property type="match status" value="1"/>
</dbReference>
<accession>A0ABM4BLJ5</accession>
<keyword evidence="2" id="KW-1185">Reference proteome</keyword>
<gene>
    <name evidence="3" type="primary">LOC105847064</name>
</gene>
<protein>
    <submittedName>
        <fullName evidence="3">Uncharacterized protein LOC105847064 isoform X2</fullName>
    </submittedName>
</protein>
<name>A0ABM4BLJ5_HYDVU</name>